<evidence type="ECO:0000256" key="2">
    <source>
        <dbReference type="SAM" id="Phobius"/>
    </source>
</evidence>
<gene>
    <name evidence="3" type="ORF">ACFSGI_21315</name>
</gene>
<dbReference type="SUPFAM" id="SSF82185">
    <property type="entry name" value="Histone H3 K4-specific methyltransferase SET7/9 N-terminal domain"/>
    <property type="match status" value="3"/>
</dbReference>
<dbReference type="PANTHER" id="PTHR23084:SF263">
    <property type="entry name" value="MORN REPEAT-CONTAINING PROTEIN 1"/>
    <property type="match status" value="1"/>
</dbReference>
<name>A0ABW4V123_9BACL</name>
<protein>
    <recommendedName>
        <fullName evidence="5">Antitoxin component YwqK of the YwqJK toxin-antitoxin module</fullName>
    </recommendedName>
</protein>
<dbReference type="Pfam" id="PF02493">
    <property type="entry name" value="MORN"/>
    <property type="match status" value="8"/>
</dbReference>
<dbReference type="Gene3D" id="2.20.110.10">
    <property type="entry name" value="Histone H3 K4-specific methyltransferase SET7/9 N-terminal domain"/>
    <property type="match status" value="3"/>
</dbReference>
<dbReference type="Proteomes" id="UP001597403">
    <property type="component" value="Unassembled WGS sequence"/>
</dbReference>
<evidence type="ECO:0000256" key="1">
    <source>
        <dbReference type="ARBA" id="ARBA00022737"/>
    </source>
</evidence>
<dbReference type="SMART" id="SM00698">
    <property type="entry name" value="MORN"/>
    <property type="match status" value="8"/>
</dbReference>
<sequence>MELSFEPVKKWTKETATKTGEWVKGAWESDPRSIRQYTKIGHYFVSKKWLLAAILLLIVLILLLIFFPYSRFGRWQDLYENTNKAKTFTGNAQLYDNPKNKELLYRGAFVDGQYDGDGKIFLDQQVIYDGQFVKGQKQGTGSQFNDQGKLIYKGQFAEGRYSGTGIQYYDDGSIKYEGTFINQLRDGTGKLYNDRSMLIYEGQFNNNVFNGTGTKYNNNGKMIYTGAFQNGLYDGAGVDYNDKGVALYKGNFALGKRQGQGILYTSQGINLYEGTFLQGQYNGQGKLNNSQGEALYEGQFRNNKYDGIGTLYGKDKLIRYKGFFAKGQIDPKQFLGLSRKEVQNILGDPATIRPILKQPQAIGTTNANTVPVTPAAGTIPPSISNDTYAAITTGGTAAPITPEGLLPAYLDYPDLHLIFQIGVKGTNATVSAVTLNDPDMAMILYENNVDEENRKLTDRQRTQDVSKKSFYFIEDDIIYGFHFGEKQKEQEGLQSADVTQVPPNS</sequence>
<dbReference type="PANTHER" id="PTHR23084">
    <property type="entry name" value="PHOSPHATIDYLINOSITOL-4-PHOSPHATE 5-KINASE RELATED"/>
    <property type="match status" value="1"/>
</dbReference>
<evidence type="ECO:0000313" key="3">
    <source>
        <dbReference type="EMBL" id="MFD1992520.1"/>
    </source>
</evidence>
<dbReference type="InterPro" id="IPR003409">
    <property type="entry name" value="MORN"/>
</dbReference>
<keyword evidence="4" id="KW-1185">Reference proteome</keyword>
<keyword evidence="2" id="KW-0812">Transmembrane</keyword>
<keyword evidence="1" id="KW-0677">Repeat</keyword>
<feature type="transmembrane region" description="Helical" evidence="2">
    <location>
        <begin position="49"/>
        <end position="69"/>
    </location>
</feature>
<evidence type="ECO:0000313" key="4">
    <source>
        <dbReference type="Proteomes" id="UP001597403"/>
    </source>
</evidence>
<evidence type="ECO:0008006" key="5">
    <source>
        <dbReference type="Google" id="ProtNLM"/>
    </source>
</evidence>
<dbReference type="RefSeq" id="WP_204826208.1">
    <property type="nucleotide sequence ID" value="NZ_JBHUGF010000011.1"/>
</dbReference>
<keyword evidence="2" id="KW-0472">Membrane</keyword>
<organism evidence="3 4">
    <name type="scientific">Paenibacillus nicotianae</name>
    <dbReference type="NCBI Taxonomy" id="1526551"/>
    <lineage>
        <taxon>Bacteria</taxon>
        <taxon>Bacillati</taxon>
        <taxon>Bacillota</taxon>
        <taxon>Bacilli</taxon>
        <taxon>Bacillales</taxon>
        <taxon>Paenibacillaceae</taxon>
        <taxon>Paenibacillus</taxon>
    </lineage>
</organism>
<accession>A0ABW4V123</accession>
<reference evidence="4" key="1">
    <citation type="journal article" date="2019" name="Int. J. Syst. Evol. Microbiol.">
        <title>The Global Catalogue of Microorganisms (GCM) 10K type strain sequencing project: providing services to taxonomists for standard genome sequencing and annotation.</title>
        <authorList>
            <consortium name="The Broad Institute Genomics Platform"/>
            <consortium name="The Broad Institute Genome Sequencing Center for Infectious Disease"/>
            <person name="Wu L."/>
            <person name="Ma J."/>
        </authorList>
    </citation>
    <scope>NUCLEOTIDE SEQUENCE [LARGE SCALE GENOMIC DNA]</scope>
    <source>
        <strain evidence="4">CGMCC 1.15067</strain>
    </source>
</reference>
<proteinExistence type="predicted"/>
<dbReference type="EMBL" id="JBHUGF010000011">
    <property type="protein sequence ID" value="MFD1992520.1"/>
    <property type="molecule type" value="Genomic_DNA"/>
</dbReference>
<keyword evidence="2" id="KW-1133">Transmembrane helix</keyword>
<comment type="caution">
    <text evidence="3">The sequence shown here is derived from an EMBL/GenBank/DDBJ whole genome shotgun (WGS) entry which is preliminary data.</text>
</comment>